<protein>
    <recommendedName>
        <fullName evidence="5">Ubiquinone biosynthesis O-methyltransferase</fullName>
    </recommendedName>
    <alternativeName>
        <fullName evidence="5">2-polyprenyl-6-hydroxyphenol methylase</fullName>
        <ecNumber evidence="5">2.1.1.222</ecNumber>
    </alternativeName>
    <alternativeName>
        <fullName evidence="5">3-demethylubiquinone 3-O-methyltransferase</fullName>
        <ecNumber evidence="5">2.1.1.64</ecNumber>
    </alternativeName>
</protein>
<comment type="similarity">
    <text evidence="5">Belongs to the methyltransferase superfamily. UbiG/COQ3 family.</text>
</comment>
<evidence type="ECO:0000256" key="4">
    <source>
        <dbReference type="ARBA" id="ARBA00022691"/>
    </source>
</evidence>
<dbReference type="UniPathway" id="UPA00232"/>
<name>E7C9V7_9PROT</name>
<gene>
    <name evidence="5" type="primary">ubiG</name>
</gene>
<dbReference type="NCBIfam" id="TIGR01983">
    <property type="entry name" value="UbiG"/>
    <property type="match status" value="1"/>
</dbReference>
<sequence>MVLMTTINDKEIQKFSKLADEWWDAGGKFKPLHAFNPIRIKYIIDKCHSHFNLQNKDGKSLTHLKVLDVGCGGGLVCEPLSRLGASVTGIDASFKNIEVAKIHAKKSNLKIKYVNTSPEKGEINEKFDVILNLEIVEHVENLDLFLKSTSDLLKEDGIIFVATINRTFESYIKAIIGAEYVLRWLPIGTHDWQKFLKPQEIEEKLKKLNFNKINVDGLKYNILFNEWSLSKNCSVNYILVGKKN</sequence>
<dbReference type="CDD" id="cd02440">
    <property type="entry name" value="AdoMet_MTases"/>
    <property type="match status" value="1"/>
</dbReference>
<dbReference type="GO" id="GO:0061542">
    <property type="term" value="F:3-demethylubiquinol 3-O-methyltransferase activity"/>
    <property type="evidence" value="ECO:0007669"/>
    <property type="project" value="UniProtKB-UniRule"/>
</dbReference>
<dbReference type="SUPFAM" id="SSF53335">
    <property type="entry name" value="S-adenosyl-L-methionine-dependent methyltransferases"/>
    <property type="match status" value="1"/>
</dbReference>
<comment type="catalytic activity">
    <reaction evidence="5">
        <text>a 3-demethylubiquinol + S-adenosyl-L-methionine = a ubiquinol + S-adenosyl-L-homocysteine + H(+)</text>
        <dbReference type="Rhea" id="RHEA:44380"/>
        <dbReference type="Rhea" id="RHEA-COMP:9566"/>
        <dbReference type="Rhea" id="RHEA-COMP:10914"/>
        <dbReference type="ChEBI" id="CHEBI:15378"/>
        <dbReference type="ChEBI" id="CHEBI:17976"/>
        <dbReference type="ChEBI" id="CHEBI:57856"/>
        <dbReference type="ChEBI" id="CHEBI:59789"/>
        <dbReference type="ChEBI" id="CHEBI:84422"/>
        <dbReference type="EC" id="2.1.1.64"/>
    </reaction>
</comment>
<dbReference type="GO" id="GO:0010420">
    <property type="term" value="F:polyprenyldihydroxybenzoate methyltransferase activity"/>
    <property type="evidence" value="ECO:0007669"/>
    <property type="project" value="InterPro"/>
</dbReference>
<comment type="catalytic activity">
    <reaction evidence="5">
        <text>a 3-(all-trans-polyprenyl)benzene-1,2-diol + S-adenosyl-L-methionine = a 2-methoxy-6-(all-trans-polyprenyl)phenol + S-adenosyl-L-homocysteine + H(+)</text>
        <dbReference type="Rhea" id="RHEA:31411"/>
        <dbReference type="Rhea" id="RHEA-COMP:9550"/>
        <dbReference type="Rhea" id="RHEA-COMP:9551"/>
        <dbReference type="ChEBI" id="CHEBI:15378"/>
        <dbReference type="ChEBI" id="CHEBI:57856"/>
        <dbReference type="ChEBI" id="CHEBI:59789"/>
        <dbReference type="ChEBI" id="CHEBI:62729"/>
        <dbReference type="ChEBI" id="CHEBI:62731"/>
        <dbReference type="EC" id="2.1.1.222"/>
    </reaction>
</comment>
<dbReference type="PANTHER" id="PTHR43464">
    <property type="entry name" value="METHYLTRANSFERASE"/>
    <property type="match status" value="1"/>
</dbReference>
<dbReference type="GO" id="GO:0032259">
    <property type="term" value="P:methylation"/>
    <property type="evidence" value="ECO:0007669"/>
    <property type="project" value="UniProtKB-KW"/>
</dbReference>
<proteinExistence type="inferred from homology"/>
<keyword evidence="4 5" id="KW-0949">S-adenosyl-L-methionine</keyword>
<evidence type="ECO:0000256" key="5">
    <source>
        <dbReference type="HAMAP-Rule" id="MF_00472"/>
    </source>
</evidence>
<dbReference type="Pfam" id="PF13489">
    <property type="entry name" value="Methyltransf_23"/>
    <property type="match status" value="1"/>
</dbReference>
<dbReference type="EC" id="2.1.1.222" evidence="5"/>
<comment type="pathway">
    <text evidence="5">Cofactor biosynthesis; ubiquinone biosynthesis.</text>
</comment>
<keyword evidence="1 5" id="KW-0489">Methyltransferase</keyword>
<feature type="binding site" evidence="5">
    <location>
        <position position="91"/>
    </location>
    <ligand>
        <name>S-adenosyl-L-methionine</name>
        <dbReference type="ChEBI" id="CHEBI:59789"/>
    </ligand>
</feature>
<dbReference type="InterPro" id="IPR010233">
    <property type="entry name" value="UbiG_MeTrfase"/>
</dbReference>
<evidence type="ECO:0000256" key="3">
    <source>
        <dbReference type="ARBA" id="ARBA00022688"/>
    </source>
</evidence>
<dbReference type="EMBL" id="GU574702">
    <property type="protein sequence ID" value="ADH42941.1"/>
    <property type="molecule type" value="Genomic_DNA"/>
</dbReference>
<reference evidence="6" key="1">
    <citation type="submission" date="2010-01" db="EMBL/GenBank/DDBJ databases">
        <title>Genome fragments of uncultured bacteria from the North Pacific Subtropical Gyre.</title>
        <authorList>
            <person name="Pham V.D."/>
            <person name="DeLong E.F."/>
        </authorList>
    </citation>
    <scope>NUCLEOTIDE SEQUENCE</scope>
</reference>
<dbReference type="HAMAP" id="MF_00472">
    <property type="entry name" value="UbiG"/>
    <property type="match status" value="1"/>
</dbReference>
<evidence type="ECO:0000313" key="6">
    <source>
        <dbReference type="EMBL" id="ADH42941.1"/>
    </source>
</evidence>
<accession>E7C9V7</accession>
<organism evidence="6">
    <name type="scientific">uncultured SAR11 cluster alpha proteobacterium H17925_23J24</name>
    <dbReference type="NCBI Taxonomy" id="715036"/>
    <lineage>
        <taxon>Bacteria</taxon>
        <taxon>Pseudomonadati</taxon>
        <taxon>Pseudomonadota</taxon>
        <taxon>Alphaproteobacteria</taxon>
        <taxon>Candidatus Pelagibacterales</taxon>
        <taxon>environmental samples</taxon>
    </lineage>
</organism>
<dbReference type="Gene3D" id="3.40.50.150">
    <property type="entry name" value="Vaccinia Virus protein VP39"/>
    <property type="match status" value="1"/>
</dbReference>
<feature type="binding site" evidence="5">
    <location>
        <position position="39"/>
    </location>
    <ligand>
        <name>S-adenosyl-L-methionine</name>
        <dbReference type="ChEBI" id="CHEBI:59789"/>
    </ligand>
</feature>
<dbReference type="EC" id="2.1.1.64" evidence="5"/>
<dbReference type="PANTHER" id="PTHR43464:SF19">
    <property type="entry name" value="UBIQUINONE BIOSYNTHESIS O-METHYLTRANSFERASE, MITOCHONDRIAL"/>
    <property type="match status" value="1"/>
</dbReference>
<keyword evidence="3 5" id="KW-0831">Ubiquinone biosynthesis</keyword>
<dbReference type="InterPro" id="IPR029063">
    <property type="entry name" value="SAM-dependent_MTases_sf"/>
</dbReference>
<evidence type="ECO:0000256" key="1">
    <source>
        <dbReference type="ARBA" id="ARBA00022603"/>
    </source>
</evidence>
<dbReference type="AlphaFoldDB" id="E7C9V7"/>
<feature type="binding site" evidence="5">
    <location>
        <position position="133"/>
    </location>
    <ligand>
        <name>S-adenosyl-L-methionine</name>
        <dbReference type="ChEBI" id="CHEBI:59789"/>
    </ligand>
</feature>
<comment type="function">
    <text evidence="5">O-methyltransferase that catalyzes the 2 O-methylation steps in the ubiquinone biosynthetic pathway.</text>
</comment>
<evidence type="ECO:0000256" key="2">
    <source>
        <dbReference type="ARBA" id="ARBA00022679"/>
    </source>
</evidence>
<keyword evidence="2 5" id="KW-0808">Transferase</keyword>
<feature type="binding site" evidence="5">
    <location>
        <position position="70"/>
    </location>
    <ligand>
        <name>S-adenosyl-L-methionine</name>
        <dbReference type="ChEBI" id="CHEBI:59789"/>
    </ligand>
</feature>
<dbReference type="GO" id="GO:0102208">
    <property type="term" value="F:2-polyprenyl-6-hydroxyphenol methylase activity"/>
    <property type="evidence" value="ECO:0007669"/>
    <property type="project" value="UniProtKB-EC"/>
</dbReference>